<evidence type="ECO:0000313" key="1">
    <source>
        <dbReference type="EMBL" id="KAL1117224.1"/>
    </source>
</evidence>
<dbReference type="EMBL" id="JBFDAA010000016">
    <property type="protein sequence ID" value="KAL1117224.1"/>
    <property type="molecule type" value="Genomic_DNA"/>
</dbReference>
<protein>
    <submittedName>
        <fullName evidence="1">Uncharacterized protein</fullName>
    </submittedName>
</protein>
<organism evidence="1 2">
    <name type="scientific">Ranatra chinensis</name>
    <dbReference type="NCBI Taxonomy" id="642074"/>
    <lineage>
        <taxon>Eukaryota</taxon>
        <taxon>Metazoa</taxon>
        <taxon>Ecdysozoa</taxon>
        <taxon>Arthropoda</taxon>
        <taxon>Hexapoda</taxon>
        <taxon>Insecta</taxon>
        <taxon>Pterygota</taxon>
        <taxon>Neoptera</taxon>
        <taxon>Paraneoptera</taxon>
        <taxon>Hemiptera</taxon>
        <taxon>Heteroptera</taxon>
        <taxon>Panheteroptera</taxon>
        <taxon>Nepomorpha</taxon>
        <taxon>Nepidae</taxon>
        <taxon>Ranatrinae</taxon>
        <taxon>Ranatra</taxon>
    </lineage>
</organism>
<name>A0ABD0YN13_9HEMI</name>
<evidence type="ECO:0000313" key="2">
    <source>
        <dbReference type="Proteomes" id="UP001558652"/>
    </source>
</evidence>
<dbReference type="AlphaFoldDB" id="A0ABD0YN13"/>
<proteinExistence type="predicted"/>
<accession>A0ABD0YN13</accession>
<comment type="caution">
    <text evidence="1">The sequence shown here is derived from an EMBL/GenBank/DDBJ whole genome shotgun (WGS) entry which is preliminary data.</text>
</comment>
<gene>
    <name evidence="1" type="ORF">AAG570_004551</name>
</gene>
<sequence>MIEKEEEHRYQPKILMHHNNRLANCSKILEGLRISSNLSHSRPPPPGFTSTPNHMNAFGLGIPRTGSKILPFIHPIGFPPHTPPQGNNYYSYCWTQMYPAIVTSAQHCDLYGGNPPPGFSLRQTLDSKYSCLN</sequence>
<keyword evidence="2" id="KW-1185">Reference proteome</keyword>
<dbReference type="Proteomes" id="UP001558652">
    <property type="component" value="Unassembled WGS sequence"/>
</dbReference>
<reference evidence="1 2" key="1">
    <citation type="submission" date="2024-07" db="EMBL/GenBank/DDBJ databases">
        <title>Chromosome-level genome assembly of the water stick insect Ranatra chinensis (Heteroptera: Nepidae).</title>
        <authorList>
            <person name="Liu X."/>
        </authorList>
    </citation>
    <scope>NUCLEOTIDE SEQUENCE [LARGE SCALE GENOMIC DNA]</scope>
    <source>
        <strain evidence="1">Cailab_2021Rc</strain>
        <tissue evidence="1">Muscle</tissue>
    </source>
</reference>